<keyword evidence="1" id="KW-0732">Signal</keyword>
<feature type="signal peptide" evidence="1">
    <location>
        <begin position="1"/>
        <end position="21"/>
    </location>
</feature>
<feature type="chain" id="PRO_5037802447" evidence="1">
    <location>
        <begin position="22"/>
        <end position="37"/>
    </location>
</feature>
<dbReference type="Proteomes" id="UP000807115">
    <property type="component" value="Chromosome 4"/>
</dbReference>
<evidence type="ECO:0000256" key="1">
    <source>
        <dbReference type="SAM" id="SignalP"/>
    </source>
</evidence>
<comment type="caution">
    <text evidence="2">The sequence shown here is derived from an EMBL/GenBank/DDBJ whole genome shotgun (WGS) entry which is preliminary data.</text>
</comment>
<name>A0A921UJ16_SORBI</name>
<reference evidence="2" key="2">
    <citation type="submission" date="2020-10" db="EMBL/GenBank/DDBJ databases">
        <authorList>
            <person name="Cooper E.A."/>
            <person name="Brenton Z.W."/>
            <person name="Flinn B.S."/>
            <person name="Jenkins J."/>
            <person name="Shu S."/>
            <person name="Flowers D."/>
            <person name="Luo F."/>
            <person name="Wang Y."/>
            <person name="Xia P."/>
            <person name="Barry K."/>
            <person name="Daum C."/>
            <person name="Lipzen A."/>
            <person name="Yoshinaga Y."/>
            <person name="Schmutz J."/>
            <person name="Saski C."/>
            <person name="Vermerris W."/>
            <person name="Kresovich S."/>
        </authorList>
    </citation>
    <scope>NUCLEOTIDE SEQUENCE</scope>
</reference>
<dbReference type="EMBL" id="CM027683">
    <property type="protein sequence ID" value="KAG0531596.1"/>
    <property type="molecule type" value="Genomic_DNA"/>
</dbReference>
<accession>A0A921UJ16</accession>
<protein>
    <submittedName>
        <fullName evidence="2">Uncharacterized protein</fullName>
    </submittedName>
</protein>
<evidence type="ECO:0000313" key="2">
    <source>
        <dbReference type="EMBL" id="KAG0531596.1"/>
    </source>
</evidence>
<proteinExistence type="predicted"/>
<organism evidence="2 3">
    <name type="scientific">Sorghum bicolor</name>
    <name type="common">Sorghum</name>
    <name type="synonym">Sorghum vulgare</name>
    <dbReference type="NCBI Taxonomy" id="4558"/>
    <lineage>
        <taxon>Eukaryota</taxon>
        <taxon>Viridiplantae</taxon>
        <taxon>Streptophyta</taxon>
        <taxon>Embryophyta</taxon>
        <taxon>Tracheophyta</taxon>
        <taxon>Spermatophyta</taxon>
        <taxon>Magnoliopsida</taxon>
        <taxon>Liliopsida</taxon>
        <taxon>Poales</taxon>
        <taxon>Poaceae</taxon>
        <taxon>PACMAD clade</taxon>
        <taxon>Panicoideae</taxon>
        <taxon>Andropogonodae</taxon>
        <taxon>Andropogoneae</taxon>
        <taxon>Sorghinae</taxon>
        <taxon>Sorghum</taxon>
    </lineage>
</organism>
<evidence type="ECO:0000313" key="3">
    <source>
        <dbReference type="Proteomes" id="UP000807115"/>
    </source>
</evidence>
<sequence>MLIGTWGWLLYLSTEPLLCIANDEELKACFSTFAVAA</sequence>
<dbReference type="AlphaFoldDB" id="A0A921UJ16"/>
<reference evidence="2" key="1">
    <citation type="journal article" date="2019" name="BMC Genomics">
        <title>A new reference genome for Sorghum bicolor reveals high levels of sequence similarity between sweet and grain genotypes: implications for the genetics of sugar metabolism.</title>
        <authorList>
            <person name="Cooper E.A."/>
            <person name="Brenton Z.W."/>
            <person name="Flinn B.S."/>
            <person name="Jenkins J."/>
            <person name="Shu S."/>
            <person name="Flowers D."/>
            <person name="Luo F."/>
            <person name="Wang Y."/>
            <person name="Xia P."/>
            <person name="Barry K."/>
            <person name="Daum C."/>
            <person name="Lipzen A."/>
            <person name="Yoshinaga Y."/>
            <person name="Schmutz J."/>
            <person name="Saski C."/>
            <person name="Vermerris W."/>
            <person name="Kresovich S."/>
        </authorList>
    </citation>
    <scope>NUCLEOTIDE SEQUENCE</scope>
</reference>
<gene>
    <name evidence="2" type="ORF">BDA96_04G036000</name>
</gene>